<accession>A0A5U3EN92</accession>
<proteinExistence type="predicted"/>
<dbReference type="EMBL" id="AAGLPX010000004">
    <property type="protein sequence ID" value="EBP3997817.1"/>
    <property type="molecule type" value="Genomic_DNA"/>
</dbReference>
<reference evidence="2" key="1">
    <citation type="submission" date="2018-07" db="EMBL/GenBank/DDBJ databases">
        <authorList>
            <consortium name="GenomeTrakr network: Whole genome sequencing for foodborne pathogen traceback"/>
        </authorList>
    </citation>
    <scope>NUCLEOTIDE SEQUENCE [LARGE SCALE GENOMIC DNA]</scope>
    <source>
        <strain evidence="2">CFSAN002851</strain>
    </source>
</reference>
<gene>
    <name evidence="2" type="ORF">S301_03740</name>
</gene>
<comment type="caution">
    <text evidence="2">The sequence shown here is derived from an EMBL/GenBank/DDBJ whole genome shotgun (WGS) entry which is preliminary data.</text>
</comment>
<sequence>MTCLDAQTVIQALELPDSCQVGQRVPKKILLENIAATAADKRLITDNIAEIQWLAALKPNTIGVPDYRDTKREYLEITILSVTLRGVVKPANRVRLAELLHRAVPYPVLLQLVEGQIQTLFLAHKRWAQNEFGKVVLDGGLVYASFFHTMVEAPETACLTSPEVGHAFLQSLSISRQPQATLYSLYQGWIDCVQTLLAARLTGIYRIVPTQEQAEARRQALNDYERLEIEINRLRGLALKEKQMARQVELNLQLQALLAERQRIVLNL</sequence>
<dbReference type="InterPro" id="IPR025503">
    <property type="entry name" value="DUF4391"/>
</dbReference>
<dbReference type="Pfam" id="PF14335">
    <property type="entry name" value="DUF4391"/>
    <property type="match status" value="1"/>
</dbReference>
<organism evidence="2">
    <name type="scientific">Salmonella enterica I</name>
    <dbReference type="NCBI Taxonomy" id="59201"/>
    <lineage>
        <taxon>Bacteria</taxon>
        <taxon>Pseudomonadati</taxon>
        <taxon>Pseudomonadota</taxon>
        <taxon>Gammaproteobacteria</taxon>
        <taxon>Enterobacterales</taxon>
        <taxon>Enterobacteriaceae</taxon>
        <taxon>Salmonella</taxon>
    </lineage>
</organism>
<keyword evidence="1" id="KW-0175">Coiled coil</keyword>
<feature type="coiled-coil region" evidence="1">
    <location>
        <begin position="210"/>
        <end position="244"/>
    </location>
</feature>
<protein>
    <submittedName>
        <fullName evidence="2">DUF4391 domain-containing protein</fullName>
    </submittedName>
</protein>
<dbReference type="Proteomes" id="UP000839575">
    <property type="component" value="Unassembled WGS sequence"/>
</dbReference>
<evidence type="ECO:0000256" key="1">
    <source>
        <dbReference type="SAM" id="Coils"/>
    </source>
</evidence>
<dbReference type="AlphaFoldDB" id="A0A5U3EN92"/>
<evidence type="ECO:0000313" key="2">
    <source>
        <dbReference type="EMBL" id="EBP3997817.1"/>
    </source>
</evidence>
<name>A0A5U3EN92_SALET</name>